<gene>
    <name evidence="1" type="ORF">BKM63_05760</name>
</gene>
<organism evidence="1 2">
    <name type="scientific">Flavobacterium johnsoniae</name>
    <name type="common">Cytophaga johnsonae</name>
    <dbReference type="NCBI Taxonomy" id="986"/>
    <lineage>
        <taxon>Bacteria</taxon>
        <taxon>Pseudomonadati</taxon>
        <taxon>Bacteroidota</taxon>
        <taxon>Flavobacteriia</taxon>
        <taxon>Flavobacteriales</taxon>
        <taxon>Flavobacteriaceae</taxon>
        <taxon>Flavobacterium</taxon>
    </lineage>
</organism>
<accession>A0A1J7CRW8</accession>
<evidence type="ECO:0000313" key="2">
    <source>
        <dbReference type="Proteomes" id="UP000182826"/>
    </source>
</evidence>
<keyword evidence="2" id="KW-1185">Reference proteome</keyword>
<evidence type="ECO:0000313" key="1">
    <source>
        <dbReference type="EMBL" id="OIV42386.1"/>
    </source>
</evidence>
<dbReference type="OrthoDB" id="1492466at2"/>
<dbReference type="EMBL" id="MLFK01000005">
    <property type="protein sequence ID" value="OIV42386.1"/>
    <property type="molecule type" value="Genomic_DNA"/>
</dbReference>
<dbReference type="RefSeq" id="WP_071635687.1">
    <property type="nucleotide sequence ID" value="NZ_MLFK01000005.1"/>
</dbReference>
<reference evidence="1 2" key="1">
    <citation type="submission" date="2016-10" db="EMBL/GenBank/DDBJ databases">
        <title>Draft Genome Sequence of Rhizobacteria Flavobacterium johnsoniae CI04.</title>
        <authorList>
            <person name="Bravo J.I."/>
            <person name="Lozano G.L."/>
            <person name="Handelsman J."/>
        </authorList>
    </citation>
    <scope>NUCLEOTIDE SEQUENCE [LARGE SCALE GENOMIC DNA]</scope>
    <source>
        <strain evidence="1 2">CI04</strain>
    </source>
</reference>
<dbReference type="Proteomes" id="UP000182826">
    <property type="component" value="Unassembled WGS sequence"/>
</dbReference>
<protein>
    <recommendedName>
        <fullName evidence="3">Lipoprotein</fullName>
    </recommendedName>
</protein>
<sequence>MNKVTKISVLFLALAILVGCKKRDTFENNSFSDKTFNWTISIPEDYEKMEIKDGKINEDPDLAKRKHSIVAFKKDKANYFEANYEDYSADARSAGLSMRLKDFLFLKDIGQIYPKAQMGDYSVTNEGVSGLEFRKSKTVLTEDGKTVVTMVIFSRTFKEKLFIAKIVYDNEEHGNAMIDLFKKSTFKE</sequence>
<proteinExistence type="predicted"/>
<evidence type="ECO:0008006" key="3">
    <source>
        <dbReference type="Google" id="ProtNLM"/>
    </source>
</evidence>
<dbReference type="PROSITE" id="PS51257">
    <property type="entry name" value="PROKAR_LIPOPROTEIN"/>
    <property type="match status" value="1"/>
</dbReference>
<name>A0A1J7CRW8_FLAJO</name>
<dbReference type="AlphaFoldDB" id="A0A1J7CRW8"/>
<comment type="caution">
    <text evidence="1">The sequence shown here is derived from an EMBL/GenBank/DDBJ whole genome shotgun (WGS) entry which is preliminary data.</text>
</comment>